<dbReference type="Proteomes" id="UP001231189">
    <property type="component" value="Unassembled WGS sequence"/>
</dbReference>
<dbReference type="InterPro" id="IPR036691">
    <property type="entry name" value="Endo/exonu/phosph_ase_sf"/>
</dbReference>
<dbReference type="PANTHER" id="PTHR33710:SF77">
    <property type="entry name" value="DNASE I-LIKE SUPERFAMILY PROTEIN"/>
    <property type="match status" value="1"/>
</dbReference>
<name>A0AAD8RBR5_LOLMU</name>
<dbReference type="GO" id="GO:0004523">
    <property type="term" value="F:RNA-DNA hybrid ribonuclease activity"/>
    <property type="evidence" value="ECO:0007669"/>
    <property type="project" value="InterPro"/>
</dbReference>
<dbReference type="InterPro" id="IPR002156">
    <property type="entry name" value="RNaseH_domain"/>
</dbReference>
<evidence type="ECO:0000256" key="1">
    <source>
        <dbReference type="SAM" id="MobiDB-lite"/>
    </source>
</evidence>
<organism evidence="3 4">
    <name type="scientific">Lolium multiflorum</name>
    <name type="common">Italian ryegrass</name>
    <name type="synonym">Lolium perenne subsp. multiflorum</name>
    <dbReference type="NCBI Taxonomy" id="4521"/>
    <lineage>
        <taxon>Eukaryota</taxon>
        <taxon>Viridiplantae</taxon>
        <taxon>Streptophyta</taxon>
        <taxon>Embryophyta</taxon>
        <taxon>Tracheophyta</taxon>
        <taxon>Spermatophyta</taxon>
        <taxon>Magnoliopsida</taxon>
        <taxon>Liliopsida</taxon>
        <taxon>Poales</taxon>
        <taxon>Poaceae</taxon>
        <taxon>BOP clade</taxon>
        <taxon>Pooideae</taxon>
        <taxon>Poodae</taxon>
        <taxon>Poeae</taxon>
        <taxon>Poeae Chloroplast Group 2 (Poeae type)</taxon>
        <taxon>Loliodinae</taxon>
        <taxon>Loliinae</taxon>
        <taxon>Lolium</taxon>
    </lineage>
</organism>
<dbReference type="EMBL" id="JAUUTY010000006">
    <property type="protein sequence ID" value="KAK1618555.1"/>
    <property type="molecule type" value="Genomic_DNA"/>
</dbReference>
<evidence type="ECO:0000259" key="2">
    <source>
        <dbReference type="Pfam" id="PF13456"/>
    </source>
</evidence>
<dbReference type="CDD" id="cd06222">
    <property type="entry name" value="RNase_H_like"/>
    <property type="match status" value="1"/>
</dbReference>
<dbReference type="SUPFAM" id="SSF56219">
    <property type="entry name" value="DNase I-like"/>
    <property type="match status" value="1"/>
</dbReference>
<dbReference type="GO" id="GO:0003676">
    <property type="term" value="F:nucleic acid binding"/>
    <property type="evidence" value="ECO:0007669"/>
    <property type="project" value="InterPro"/>
</dbReference>
<feature type="region of interest" description="Disordered" evidence="1">
    <location>
        <begin position="541"/>
        <end position="568"/>
    </location>
</feature>
<feature type="compositionally biased region" description="Basic and acidic residues" evidence="1">
    <location>
        <begin position="559"/>
        <end position="568"/>
    </location>
</feature>
<accession>A0AAD8RBR5</accession>
<evidence type="ECO:0000313" key="3">
    <source>
        <dbReference type="EMBL" id="KAK1618555.1"/>
    </source>
</evidence>
<dbReference type="Gene3D" id="3.30.420.10">
    <property type="entry name" value="Ribonuclease H-like superfamily/Ribonuclease H"/>
    <property type="match status" value="1"/>
</dbReference>
<feature type="domain" description="RNase H type-1" evidence="2">
    <location>
        <begin position="210"/>
        <end position="283"/>
    </location>
</feature>
<dbReference type="Pfam" id="PF13456">
    <property type="entry name" value="RVT_3"/>
    <property type="match status" value="1"/>
</dbReference>
<dbReference type="PANTHER" id="PTHR33710">
    <property type="entry name" value="BNAC02G09200D PROTEIN"/>
    <property type="match status" value="1"/>
</dbReference>
<sequence>MGTRERDDNQMRLFRECLDDCGLMDMGYTGPKFTWSNRQEDTRNVRVRLDRAVANGDFLGMFDDCSVENIQKEASGELKGICNGKNGPPISHLLFADDSVFFARGDDRSIDALKTALETYCDGSGQKINRQKSSVFFGNHCAEHVKERVKQKIGVQDDTLQATYLDWISEATGFHSMALAVAIWHIWDNRNNVRNGETLPHPSRVVAIFAQSRSAGFGVVIRDHQGNVRAANHGGINCDLNPEVAEALALRQALTVAKFAGFQNVVVASDCLSLINKVKAVQLDRSPTGEAVVDGGGGHRAMEARLDITADTKYIRCSHSLLALLSITAVRATAVGSSESSTSAASACRPSKVRKKLGFGMELIATSDLGEVAEVSNGLDSEPVADAGRRNALEDGAGGEDPHQGVAGGEEKIRSRRKHGGAEAEEATWQGHRNGKGCEVVMAAEASSGASPSSLFQSFFFDIPGMPLTLGSETLAIPPPHYGKDAVDRRPRTVGATLSTVGTGCANSHRRHSPVGIVPAGTAPGTAGTALHHRHTLHRRLGRCPSAVPPSARGAARPPRRDGAGEGR</sequence>
<feature type="region of interest" description="Disordered" evidence="1">
    <location>
        <begin position="391"/>
        <end position="431"/>
    </location>
</feature>
<evidence type="ECO:0000313" key="4">
    <source>
        <dbReference type="Proteomes" id="UP001231189"/>
    </source>
</evidence>
<protein>
    <recommendedName>
        <fullName evidence="2">RNase H type-1 domain-containing protein</fullName>
    </recommendedName>
</protein>
<keyword evidence="4" id="KW-1185">Reference proteome</keyword>
<dbReference type="AlphaFoldDB" id="A0AAD8RBR5"/>
<dbReference type="InterPro" id="IPR044730">
    <property type="entry name" value="RNase_H-like_dom_plant"/>
</dbReference>
<reference evidence="3" key="1">
    <citation type="submission" date="2023-07" db="EMBL/GenBank/DDBJ databases">
        <title>A chromosome-level genome assembly of Lolium multiflorum.</title>
        <authorList>
            <person name="Chen Y."/>
            <person name="Copetti D."/>
            <person name="Kolliker R."/>
            <person name="Studer B."/>
        </authorList>
    </citation>
    <scope>NUCLEOTIDE SEQUENCE</scope>
    <source>
        <strain evidence="3">02402/16</strain>
        <tissue evidence="3">Leaf</tissue>
    </source>
</reference>
<comment type="caution">
    <text evidence="3">The sequence shown here is derived from an EMBL/GenBank/DDBJ whole genome shotgun (WGS) entry which is preliminary data.</text>
</comment>
<dbReference type="Gene3D" id="3.60.10.10">
    <property type="entry name" value="Endonuclease/exonuclease/phosphatase"/>
    <property type="match status" value="1"/>
</dbReference>
<dbReference type="InterPro" id="IPR036397">
    <property type="entry name" value="RNaseH_sf"/>
</dbReference>
<proteinExistence type="predicted"/>
<gene>
    <name evidence="3" type="ORF">QYE76_024072</name>
</gene>
<feature type="compositionally biased region" description="Low complexity" evidence="1">
    <location>
        <begin position="543"/>
        <end position="557"/>
    </location>
</feature>